<dbReference type="Pfam" id="PF00392">
    <property type="entry name" value="GntR"/>
    <property type="match status" value="1"/>
</dbReference>
<dbReference type="CDD" id="cd07377">
    <property type="entry name" value="WHTH_GntR"/>
    <property type="match status" value="1"/>
</dbReference>
<dbReference type="InterPro" id="IPR011711">
    <property type="entry name" value="GntR_C"/>
</dbReference>
<dbReference type="SMART" id="SM00895">
    <property type="entry name" value="FCD"/>
    <property type="match status" value="1"/>
</dbReference>
<evidence type="ECO:0000256" key="2">
    <source>
        <dbReference type="ARBA" id="ARBA00023125"/>
    </source>
</evidence>
<keyword evidence="3" id="KW-0804">Transcription</keyword>
<dbReference type="PROSITE" id="PS50949">
    <property type="entry name" value="HTH_GNTR"/>
    <property type="match status" value="1"/>
</dbReference>
<dbReference type="RefSeq" id="WP_114811560.1">
    <property type="nucleotide sequence ID" value="NZ_CP139965.1"/>
</dbReference>
<gene>
    <name evidence="5" type="ORF">U0042_26715</name>
</gene>
<feature type="domain" description="HTH gntR-type" evidence="4">
    <location>
        <begin position="42"/>
        <end position="109"/>
    </location>
</feature>
<dbReference type="SMART" id="SM00345">
    <property type="entry name" value="HTH_GNTR"/>
    <property type="match status" value="1"/>
</dbReference>
<dbReference type="PANTHER" id="PTHR43537">
    <property type="entry name" value="TRANSCRIPTIONAL REGULATOR, GNTR FAMILY"/>
    <property type="match status" value="1"/>
</dbReference>
<proteinExistence type="predicted"/>
<keyword evidence="1" id="KW-0805">Transcription regulation</keyword>
<keyword evidence="2" id="KW-0238">DNA-binding</keyword>
<dbReference type="EMBL" id="CP139965">
    <property type="protein sequence ID" value="WQD77599.1"/>
    <property type="molecule type" value="Genomic_DNA"/>
</dbReference>
<name>A0ABZ0WJT3_9BURK</name>
<evidence type="ECO:0000256" key="1">
    <source>
        <dbReference type="ARBA" id="ARBA00023015"/>
    </source>
</evidence>
<protein>
    <submittedName>
        <fullName evidence="5">GntR family transcriptional regulator</fullName>
    </submittedName>
</protein>
<evidence type="ECO:0000259" key="4">
    <source>
        <dbReference type="PROSITE" id="PS50949"/>
    </source>
</evidence>
<evidence type="ECO:0000313" key="5">
    <source>
        <dbReference type="EMBL" id="WQD77599.1"/>
    </source>
</evidence>
<evidence type="ECO:0000256" key="3">
    <source>
        <dbReference type="ARBA" id="ARBA00023163"/>
    </source>
</evidence>
<dbReference type="Gene3D" id="1.10.10.10">
    <property type="entry name" value="Winged helix-like DNA-binding domain superfamily/Winged helix DNA-binding domain"/>
    <property type="match status" value="1"/>
</dbReference>
<sequence>MSTTDPVHPLSLAFAIGSVPHADAGASAMQALADEANGAHARTLGEQAYHQLRQHIIEGRYPPGTKLRVEHLKDVYGVGAGTLREALTRLVSDALVVAEGQRGFRVMPMSLADLEDITRLRIHIEVDALRQSVRHGDDAWEQRVRQSFEVLSGFEQPVSVENRPAWEVHNRRFHEELISAAASPWTYLVLRILSQHGERYRRVCIGLEDSHRDVHEEHLRIFEAAMQRADARAALALEDHISTTLSIVKRAPAGTLPFDR</sequence>
<accession>A0ABZ0WJT3</accession>
<dbReference type="PANTHER" id="PTHR43537:SF20">
    <property type="entry name" value="HTH-TYPE TRANSCRIPTIONAL REPRESSOR GLAR"/>
    <property type="match status" value="1"/>
</dbReference>
<dbReference type="InterPro" id="IPR036388">
    <property type="entry name" value="WH-like_DNA-bd_sf"/>
</dbReference>
<dbReference type="InterPro" id="IPR036390">
    <property type="entry name" value="WH_DNA-bd_sf"/>
</dbReference>
<dbReference type="InterPro" id="IPR008920">
    <property type="entry name" value="TF_FadR/GntR_C"/>
</dbReference>
<dbReference type="SUPFAM" id="SSF48008">
    <property type="entry name" value="GntR ligand-binding domain-like"/>
    <property type="match status" value="1"/>
</dbReference>
<organism evidence="5 6">
    <name type="scientific">Paraburkholderia kururiensis</name>
    <dbReference type="NCBI Taxonomy" id="984307"/>
    <lineage>
        <taxon>Bacteria</taxon>
        <taxon>Pseudomonadati</taxon>
        <taxon>Pseudomonadota</taxon>
        <taxon>Betaproteobacteria</taxon>
        <taxon>Burkholderiales</taxon>
        <taxon>Burkholderiaceae</taxon>
        <taxon>Paraburkholderia</taxon>
    </lineage>
</organism>
<dbReference type="SUPFAM" id="SSF46785">
    <property type="entry name" value="Winged helix' DNA-binding domain"/>
    <property type="match status" value="1"/>
</dbReference>
<dbReference type="Proteomes" id="UP001325479">
    <property type="component" value="Chromosome"/>
</dbReference>
<dbReference type="Pfam" id="PF07729">
    <property type="entry name" value="FCD"/>
    <property type="match status" value="1"/>
</dbReference>
<dbReference type="InterPro" id="IPR000524">
    <property type="entry name" value="Tscrpt_reg_HTH_GntR"/>
</dbReference>
<keyword evidence="6" id="KW-1185">Reference proteome</keyword>
<evidence type="ECO:0000313" key="6">
    <source>
        <dbReference type="Proteomes" id="UP001325479"/>
    </source>
</evidence>
<dbReference type="Gene3D" id="1.20.120.530">
    <property type="entry name" value="GntR ligand-binding domain-like"/>
    <property type="match status" value="1"/>
</dbReference>
<reference evidence="5 6" key="1">
    <citation type="submission" date="2023-12" db="EMBL/GenBank/DDBJ databases">
        <title>Genome sequencing and assembly of bacterial species from a model synthetic community.</title>
        <authorList>
            <person name="Hogle S.L."/>
        </authorList>
    </citation>
    <scope>NUCLEOTIDE SEQUENCE [LARGE SCALE GENOMIC DNA]</scope>
    <source>
        <strain evidence="5 6">HAMBI 2494</strain>
    </source>
</reference>